<dbReference type="PANTHER" id="PTHR10569">
    <property type="entry name" value="GLYCOGEN DEBRANCHING ENZYME"/>
    <property type="match status" value="1"/>
</dbReference>
<sequence>MLTYLYSKFTPYEWILTNKKGGYALGTAFLTNIRKYHGLLIAGKEKGYREHLVATLEEKVIFLSGLEYYLDSNFYLDTVYPEGYKLIKDFFFRPYPSFTFYCPKSEENFLQKNLYFSKDKNAILLEYKNLSTYPFRLYLRPKLTFRNHHHVTNASSWRDYQIEEGERELLISKDASILFTYFSEGKVQVDPIFYYRVYYPLEELRGYPALEDLFSPFLLEIELSPTETLYLLFSDMPIKDFEKEVEAIKSYYRNSSLKISKEGFSDKDFFPLLKNMLKDFLIEKNIIAGYPWFYCWGRDTFIGLPALFYLEDGLEICYKIFENYKGLMKKGLIPNVIGSEEETNYNSLDGTLWFGLRILEYLEFFGEKVSEDKKRNLLQAVKEIIETFITESSLPFYYDEEDGLLCIPEESNLALTWMDVMIDGNPLTPRYEKPIEISFLWHNLLKLASTYLEKSFLNSFKIRKILERQKETLKKYFGEDSVADRLYKGMPIFETRPNFVIALSLPYPKFSKELYLKAERIVRDELLTPYGLRTLSPKHPAFKRKYFGNQYQRDLAYHNGTVWVWLLYPYAKFLKKFLAKRTYKEELKKLLHPFKELILSGKVGSLPELYDGDHPYFPKGAPSQFWSVAAIFLLEAERLGLKGGLK</sequence>
<proteinExistence type="predicted"/>
<dbReference type="Proteomes" id="UP000235731">
    <property type="component" value="Unassembled WGS sequence"/>
</dbReference>
<dbReference type="InterPro" id="IPR010401">
    <property type="entry name" value="AGL/Gdb1"/>
</dbReference>
<organism evidence="3 4">
    <name type="scientific">Caldimicrobium thiodismutans</name>
    <dbReference type="NCBI Taxonomy" id="1653476"/>
    <lineage>
        <taxon>Bacteria</taxon>
        <taxon>Pseudomonadati</taxon>
        <taxon>Thermodesulfobacteriota</taxon>
        <taxon>Thermodesulfobacteria</taxon>
        <taxon>Thermodesulfobacteriales</taxon>
        <taxon>Thermodesulfobacteriaceae</taxon>
        <taxon>Caldimicrobium</taxon>
    </lineage>
</organism>
<reference evidence="3 4" key="1">
    <citation type="submission" date="2018-01" db="EMBL/GenBank/DDBJ databases">
        <title>Metagenomic assembled genomes from two thermal pools in the Uzon Caldera, Kamchatka, Russia.</title>
        <authorList>
            <person name="Wilkins L."/>
            <person name="Ettinger C."/>
        </authorList>
    </citation>
    <scope>NUCLEOTIDE SEQUENCE [LARGE SCALE GENOMIC DNA]</scope>
    <source>
        <strain evidence="3">ZAV-15</strain>
    </source>
</reference>
<dbReference type="Pfam" id="PF12439">
    <property type="entry name" value="GDE_N"/>
    <property type="match status" value="1"/>
</dbReference>
<dbReference type="InterPro" id="IPR032790">
    <property type="entry name" value="GDE_C"/>
</dbReference>
<dbReference type="GO" id="GO:0005980">
    <property type="term" value="P:glycogen catabolic process"/>
    <property type="evidence" value="ECO:0007669"/>
    <property type="project" value="InterPro"/>
</dbReference>
<evidence type="ECO:0000313" key="3">
    <source>
        <dbReference type="EMBL" id="PMP60628.1"/>
    </source>
</evidence>
<dbReference type="AlphaFoldDB" id="A0A2N7PHX0"/>
<feature type="domain" description="Glycogen debranching enzyme bacterial and archaeal type N-terminal" evidence="2">
    <location>
        <begin position="13"/>
        <end position="229"/>
    </location>
</feature>
<dbReference type="PANTHER" id="PTHR10569:SF2">
    <property type="entry name" value="GLYCOGEN DEBRANCHING ENZYME"/>
    <property type="match status" value="1"/>
</dbReference>
<gene>
    <name evidence="3" type="ORF">C0197_06655</name>
</gene>
<evidence type="ECO:0000259" key="1">
    <source>
        <dbReference type="Pfam" id="PF06202"/>
    </source>
</evidence>
<name>A0A2N7PHX0_9BACT</name>
<dbReference type="Pfam" id="PF06202">
    <property type="entry name" value="GDE_C"/>
    <property type="match status" value="1"/>
</dbReference>
<dbReference type="InterPro" id="IPR012341">
    <property type="entry name" value="6hp_glycosidase-like_sf"/>
</dbReference>
<dbReference type="Gene3D" id="1.50.10.10">
    <property type="match status" value="1"/>
</dbReference>
<evidence type="ECO:0000259" key="2">
    <source>
        <dbReference type="Pfam" id="PF12439"/>
    </source>
</evidence>
<dbReference type="GO" id="GO:0004135">
    <property type="term" value="F:amylo-alpha-1,6-glucosidase activity"/>
    <property type="evidence" value="ECO:0007669"/>
    <property type="project" value="InterPro"/>
</dbReference>
<dbReference type="GO" id="GO:0004134">
    <property type="term" value="F:4-alpha-glucanotransferase activity"/>
    <property type="evidence" value="ECO:0007669"/>
    <property type="project" value="InterPro"/>
</dbReference>
<protein>
    <recommendedName>
        <fullName evidence="5">Glycogen debranching protein</fullName>
    </recommendedName>
</protein>
<evidence type="ECO:0000313" key="4">
    <source>
        <dbReference type="Proteomes" id="UP000235731"/>
    </source>
</evidence>
<accession>A0A2N7PHX0</accession>
<comment type="caution">
    <text evidence="3">The sequence shown here is derived from an EMBL/GenBank/DDBJ whole genome shotgun (WGS) entry which is preliminary data.</text>
</comment>
<dbReference type="EMBL" id="PNIE01000102">
    <property type="protein sequence ID" value="PMP60628.1"/>
    <property type="molecule type" value="Genomic_DNA"/>
</dbReference>
<dbReference type="InterPro" id="IPR008928">
    <property type="entry name" value="6-hairpin_glycosidase_sf"/>
</dbReference>
<evidence type="ECO:0008006" key="5">
    <source>
        <dbReference type="Google" id="ProtNLM"/>
    </source>
</evidence>
<dbReference type="InterPro" id="IPR024742">
    <property type="entry name" value="Glycogen_debranch_N"/>
</dbReference>
<feature type="domain" description="Glycogen debranching enzyme C-terminal" evidence="1">
    <location>
        <begin position="283"/>
        <end position="631"/>
    </location>
</feature>
<dbReference type="SUPFAM" id="SSF48208">
    <property type="entry name" value="Six-hairpin glycosidases"/>
    <property type="match status" value="1"/>
</dbReference>